<reference evidence="1 3" key="2">
    <citation type="journal article" date="2018" name="Plant J.">
        <title>The Physcomitrella patens chromosome-scale assembly reveals moss genome structure and evolution.</title>
        <authorList>
            <person name="Lang D."/>
            <person name="Ullrich K.K."/>
            <person name="Murat F."/>
            <person name="Fuchs J."/>
            <person name="Jenkins J."/>
            <person name="Haas F.B."/>
            <person name="Piednoel M."/>
            <person name="Gundlach H."/>
            <person name="Van Bel M."/>
            <person name="Meyberg R."/>
            <person name="Vives C."/>
            <person name="Morata J."/>
            <person name="Symeonidi A."/>
            <person name="Hiss M."/>
            <person name="Muchero W."/>
            <person name="Kamisugi Y."/>
            <person name="Saleh O."/>
            <person name="Blanc G."/>
            <person name="Decker E.L."/>
            <person name="van Gessel N."/>
            <person name="Grimwood J."/>
            <person name="Hayes R.D."/>
            <person name="Graham S.W."/>
            <person name="Gunter L.E."/>
            <person name="McDaniel S.F."/>
            <person name="Hoernstein S.N.W."/>
            <person name="Larsson A."/>
            <person name="Li F.W."/>
            <person name="Perroud P.F."/>
            <person name="Phillips J."/>
            <person name="Ranjan P."/>
            <person name="Rokshar D.S."/>
            <person name="Rothfels C.J."/>
            <person name="Schneider L."/>
            <person name="Shu S."/>
            <person name="Stevenson D.W."/>
            <person name="Thummler F."/>
            <person name="Tillich M."/>
            <person name="Villarreal Aguilar J.C."/>
            <person name="Widiez T."/>
            <person name="Wong G.K."/>
            <person name="Wymore A."/>
            <person name="Zhang Y."/>
            <person name="Zimmer A.D."/>
            <person name="Quatrano R.S."/>
            <person name="Mayer K.F.X."/>
            <person name="Goodstein D."/>
            <person name="Casacuberta J.M."/>
            <person name="Vandepoele K."/>
            <person name="Reski R."/>
            <person name="Cuming A.C."/>
            <person name="Tuskan G.A."/>
            <person name="Maumus F."/>
            <person name="Salse J."/>
            <person name="Schmutz J."/>
            <person name="Rensing S.A."/>
        </authorList>
    </citation>
    <scope>NUCLEOTIDE SEQUENCE [LARGE SCALE GENOMIC DNA]</scope>
    <source>
        <strain evidence="2 3">cv. Gransden 2004</strain>
    </source>
</reference>
<protein>
    <submittedName>
        <fullName evidence="1 2">Uncharacterized protein</fullName>
    </submittedName>
</protein>
<sequence>MSKLPKPIMELLERQYSAMQYLQEVHDGETAILLSEQMREVLKMIKRCLASGTYDWLLSWVDLPLAGLYHYCARKFDKALEIWKEIKECSVHKSECTDKLEVSSTDYQIPFAALEYELSFSNASVRGK</sequence>
<dbReference type="EnsemblPlants" id="Pp3c17_9510V3.1">
    <property type="protein sequence ID" value="PAC:32908162.CDS.1"/>
    <property type="gene ID" value="Pp3c17_9510"/>
</dbReference>
<name>A0A2K1J398_PHYPA</name>
<dbReference type="EnsemblPlants" id="Pp3c17_9510V3.2">
    <property type="protein sequence ID" value="PAC:32908163.CDS.1"/>
    <property type="gene ID" value="Pp3c17_9510"/>
</dbReference>
<dbReference type="Gramene" id="Pp3c17_9510V3.1">
    <property type="protein sequence ID" value="PAC:32908162.CDS.1"/>
    <property type="gene ID" value="Pp3c17_9510"/>
</dbReference>
<dbReference type="AlphaFoldDB" id="A0A2K1J398"/>
<reference evidence="2" key="3">
    <citation type="submission" date="2020-12" db="UniProtKB">
        <authorList>
            <consortium name="EnsemblPlants"/>
        </authorList>
    </citation>
    <scope>IDENTIFICATION</scope>
</reference>
<reference evidence="1 3" key="1">
    <citation type="journal article" date="2008" name="Science">
        <title>The Physcomitrella genome reveals evolutionary insights into the conquest of land by plants.</title>
        <authorList>
            <person name="Rensing S."/>
            <person name="Lang D."/>
            <person name="Zimmer A."/>
            <person name="Terry A."/>
            <person name="Salamov A."/>
            <person name="Shapiro H."/>
            <person name="Nishiyama T."/>
            <person name="Perroud P.-F."/>
            <person name="Lindquist E."/>
            <person name="Kamisugi Y."/>
            <person name="Tanahashi T."/>
            <person name="Sakakibara K."/>
            <person name="Fujita T."/>
            <person name="Oishi K."/>
            <person name="Shin-I T."/>
            <person name="Kuroki Y."/>
            <person name="Toyoda A."/>
            <person name="Suzuki Y."/>
            <person name="Hashimoto A."/>
            <person name="Yamaguchi K."/>
            <person name="Sugano A."/>
            <person name="Kohara Y."/>
            <person name="Fujiyama A."/>
            <person name="Anterola A."/>
            <person name="Aoki S."/>
            <person name="Ashton N."/>
            <person name="Barbazuk W.B."/>
            <person name="Barker E."/>
            <person name="Bennetzen J."/>
            <person name="Bezanilla M."/>
            <person name="Blankenship R."/>
            <person name="Cho S.H."/>
            <person name="Dutcher S."/>
            <person name="Estelle M."/>
            <person name="Fawcett J.A."/>
            <person name="Gundlach H."/>
            <person name="Hanada K."/>
            <person name="Heyl A."/>
            <person name="Hicks K.A."/>
            <person name="Hugh J."/>
            <person name="Lohr M."/>
            <person name="Mayer K."/>
            <person name="Melkozernov A."/>
            <person name="Murata T."/>
            <person name="Nelson D."/>
            <person name="Pils B."/>
            <person name="Prigge M."/>
            <person name="Reiss B."/>
            <person name="Renner T."/>
            <person name="Rombauts S."/>
            <person name="Rushton P."/>
            <person name="Sanderfoot A."/>
            <person name="Schween G."/>
            <person name="Shiu S.-H."/>
            <person name="Stueber K."/>
            <person name="Theodoulou F.L."/>
            <person name="Tu H."/>
            <person name="Van de Peer Y."/>
            <person name="Verrier P.J."/>
            <person name="Waters E."/>
            <person name="Wood A."/>
            <person name="Yang L."/>
            <person name="Cove D."/>
            <person name="Cuming A."/>
            <person name="Hasebe M."/>
            <person name="Lucas S."/>
            <person name="Mishler D.B."/>
            <person name="Reski R."/>
            <person name="Grigoriev I."/>
            <person name="Quatrano R.S."/>
            <person name="Boore J.L."/>
        </authorList>
    </citation>
    <scope>NUCLEOTIDE SEQUENCE [LARGE SCALE GENOMIC DNA]</scope>
    <source>
        <strain evidence="2 3">cv. Gransden 2004</strain>
    </source>
</reference>
<evidence type="ECO:0000313" key="2">
    <source>
        <dbReference type="EnsemblPlants" id="PAC:32908162.CDS.1"/>
    </source>
</evidence>
<gene>
    <name evidence="1" type="ORF">PHYPA_021857</name>
</gene>
<evidence type="ECO:0000313" key="1">
    <source>
        <dbReference type="EMBL" id="PNR36007.1"/>
    </source>
</evidence>
<dbReference type="Gramene" id="Pp3c17_9510V3.2">
    <property type="protein sequence ID" value="PAC:32908163.CDS.1"/>
    <property type="gene ID" value="Pp3c17_9510"/>
</dbReference>
<dbReference type="PaxDb" id="3218-PP1S202_23V6.1"/>
<accession>A0A2K1J398</accession>
<dbReference type="InParanoid" id="A0A2K1J398"/>
<dbReference type="Proteomes" id="UP000006727">
    <property type="component" value="Chromosome 17"/>
</dbReference>
<proteinExistence type="predicted"/>
<organism evidence="1">
    <name type="scientific">Physcomitrium patens</name>
    <name type="common">Spreading-leaved earth moss</name>
    <name type="synonym">Physcomitrella patens</name>
    <dbReference type="NCBI Taxonomy" id="3218"/>
    <lineage>
        <taxon>Eukaryota</taxon>
        <taxon>Viridiplantae</taxon>
        <taxon>Streptophyta</taxon>
        <taxon>Embryophyta</taxon>
        <taxon>Bryophyta</taxon>
        <taxon>Bryophytina</taxon>
        <taxon>Bryopsida</taxon>
        <taxon>Funariidae</taxon>
        <taxon>Funariales</taxon>
        <taxon>Funariaceae</taxon>
        <taxon>Physcomitrium</taxon>
    </lineage>
</organism>
<evidence type="ECO:0000313" key="3">
    <source>
        <dbReference type="Proteomes" id="UP000006727"/>
    </source>
</evidence>
<dbReference type="EMBL" id="ABEU02000017">
    <property type="protein sequence ID" value="PNR36007.1"/>
    <property type="molecule type" value="Genomic_DNA"/>
</dbReference>
<keyword evidence="3" id="KW-1185">Reference proteome</keyword>